<dbReference type="InterPro" id="IPR040676">
    <property type="entry name" value="DUF5641"/>
</dbReference>
<dbReference type="InterPro" id="IPR036691">
    <property type="entry name" value="Endo/exonu/phosph_ase_sf"/>
</dbReference>
<feature type="coiled-coil region" evidence="1">
    <location>
        <begin position="357"/>
        <end position="415"/>
    </location>
</feature>
<feature type="domain" description="Integrase catalytic" evidence="3">
    <location>
        <begin position="2131"/>
        <end position="2324"/>
    </location>
</feature>
<accession>A0A164QHJ0</accession>
<dbReference type="EMBL" id="LRGB01002408">
    <property type="protein sequence ID" value="KZS07760.1"/>
    <property type="molecule type" value="Genomic_DNA"/>
</dbReference>
<dbReference type="Gene3D" id="3.30.420.10">
    <property type="entry name" value="Ribonuclease H-like superfamily/Ribonuclease H"/>
    <property type="match status" value="1"/>
</dbReference>
<sequence length="2467" mass="279384">MNITWLQVSTKMHQFIKLQLTTPICYDEAHKYCTTKAPEYCTTNNASTSYYTEAPRYYAAPSYTITTVVYYTTSEAANQLRHNAAVGCCLFDDWKGPNGLVDQWARLPDTTRLRRPTTPRRIQRRVTTPPRLPSIIKIPHLRFPLYNFVVDGKFSVSFHSLSSPLFWLLLPLEKFYIKKKLKNDKQIIIKNDGRGLFGIVNSSNCLTRTSPTTVCSLFISPRSGYASLASLALVIHAIGWQDDNLHFVLMAAFVRTLIRWDANQTSTKYGHSIGRMTMCLEEDTHYINCNSDSHESSDNECPSYREMKRIIKMAYLEGIPIKEARARQVSMTYGPARKPTAGPPIQDSLNSSQYLEMKAVKEQQKALQEEIKILRETTIHRINDKINVLVGDFYLAATNEKITNFDARFDNVEKQQLEMTNKQTVGFDKLEGILTSLITSSGQHINTQYRLPHPSQQLRTANALGIGGSPWLPQRPQDHRSTNEFKCIPWNSRGLTKPKLEEFRDLLSSTNLEIVFLGETHWANTHNFKFKSYYILKKIRPNRMGGEVAILVHRALQFAPLEVKTSTTVEAIGGDFDTEEVVHLINHNNDFITTGDFNGHHVKWESDAESKKKKGILAIKRQAWTNSTSDLGPKDQTKMWSFVKTMTGKGTDPTPDGRPINNNDMATNDLSEKSEGQLTVGADGQSGLTGVNLPDCYDLRAVNLLTSAVARFRNHSCRLYRAMARGSWDCFSPFWARAMSRDCWALSGSTGVAVARVLLFRGDGWIPGELLAVHQALDYTYKLNENPPEVMISATLARNPVHGNRFSDSIASSYVMATPEGIVDEEVYGRPSEDELALWKRKRTQIRKQITTTRNEIDSIVVSRGSRGATKGLVVHLQQLHREPCHLHTEIMSYEDDDVTENDKQNAIHLRYIQHSGETYDRVEKYLDSRLSDPVSENGPPGPEVPTAVEARRVAEDQVRAQRAEEYAAAQKRVDETRAAAEETDRALSLLRIDEDDHHSSASHCRPMPVIDPGPPVMPATPAFGRKKGTSLPALRTEPVAPDDWIDQYSLGELQPVIQPSGYRSSVSADLEVFGGNALDWFSWIDVFKALVHDTPKSPGEKLALLKRYSRGDCLDVIYGLGGGESAYVEALVRLKQTFGRRDVMRAAHIQAMEKIELKQDPSTFKRFAERIRTHFFDLTRIGETSVADLIERVCQRLSLHDRLAWNEGKWGQLEHRSLNDFGSWLCHRASSYQNAHSIAAEQIGTNAKTVSFNPRRPARTHQGTTVNWVSRESKTPNQPFCFRCERDHRLTECDQFKELSIGERVTLCIRHHLCFCCFSLRHSVQDCPIKKPCKQRDCRYSHHELPHDFNKLPITRAKPSSARAGRQRVDLGMMRLEIQSTDNRSSVRVNGFVDEGSDSTLMTSSCASKLQLRGEPQILEVDGVGGEIRQHTSKRVRFTLRSEAGELLPMEASTMKKVANPAPVVNWFKKKLRWPHLADLPVHEEGGEIDLLIGMDYAHLLVVQESRGGKAGEPIASRTQLGSLPLDALTIELRRFCDTEEFGTEFQSGCLSPDDKRALVLVKERTNKLGVGYQVPITWREGEPNLINNRDIAMNRWRSLLRRFERQPDFRKDYCSAMAKKFEQGYASVLQDPSEAQYFLAHHGVYKGSKLRVVFYAAAPFRGKCLNDSIIAGPALQPSLASVVIRFRAHEIAWASDVEAMFSRFRLAAEDANYFCFLWSKEKAVNPDVCRMDRLLFGASCSPFVAIYAIRRIMEDANVPEAIVYACIRSSGYRLPTYRQGQDSAEGARHQRSACCRSIRTKNCSHTCEPTVRIHQVKAANKLAPKKSISIPKLELNAALLGARLAVTIGTSLPVKIIRRRFWTDSSTVRNWIRATAAYYQVFVSNRIGEIQTLTESDKWRFVPGVLNPADAATRSTLEGDVFPSTWLYGPDFLLQPEVEWPPDLPWMAIKEEMRSARTFSSVQAAKMDWSEVQVSAADVPLLCRMNERFRDLIQWCQMESFAEELDRLRKKKPLRSNSSLLSLAPILGYDGILRLGGRAGRARLPYDQLHPPFLPGQHPLAEKIVRAFHEKLNHVGTYFQLCYVRQDFWVTRGRELVKRIHRECGVCRRSRAKPGEQLMADLTESRLDYGTIPFTRTTVDLFGPLEIGLYRNRTANRWGVLYTCLVTRAIFLELVPSLSSTDFLLSLGKFIAMYRSPQVLHSDNGTNFIGGERELREAADALYASEEVPRFAQAARIKWTFQPPRTPHFGGDHESLVKSTKKALYRALEHEKGALRYPTEDVLRTLLYEVAGILNTRPLKYASSDPHDFRPLTPNDFLNRAPTAYPPAGAFNDAQPRDHYRYLQRPLYLFWDLWKTVYLQSLASRKKWKIPRPNLEVGDVVLEINKGFKRGVWNIGHVTQVFPGPDGYVRSVDVQFPTTIFRHGITELCFLETGSSVPVSGEDVPAKVALIRRGNSDLGSYLSEA</sequence>
<dbReference type="GO" id="GO:0015074">
    <property type="term" value="P:DNA integration"/>
    <property type="evidence" value="ECO:0007669"/>
    <property type="project" value="InterPro"/>
</dbReference>
<reference evidence="4 5" key="1">
    <citation type="submission" date="2016-03" db="EMBL/GenBank/DDBJ databases">
        <title>EvidentialGene: Evidence-directed Construction of Genes on Genomes.</title>
        <authorList>
            <person name="Gilbert D.G."/>
            <person name="Choi J.-H."/>
            <person name="Mockaitis K."/>
            <person name="Colbourne J."/>
            <person name="Pfrender M."/>
        </authorList>
    </citation>
    <scope>NUCLEOTIDE SEQUENCE [LARGE SCALE GENOMIC DNA]</scope>
    <source>
        <strain evidence="4 5">Xinb3</strain>
        <tissue evidence="4">Complete organism</tissue>
    </source>
</reference>
<dbReference type="Gene3D" id="3.60.10.10">
    <property type="entry name" value="Endonuclease/exonuclease/phosphatase"/>
    <property type="match status" value="1"/>
</dbReference>
<name>A0A164QHJ0_9CRUS</name>
<feature type="region of interest" description="Disordered" evidence="2">
    <location>
        <begin position="647"/>
        <end position="667"/>
    </location>
</feature>
<evidence type="ECO:0000259" key="3">
    <source>
        <dbReference type="PROSITE" id="PS50994"/>
    </source>
</evidence>
<dbReference type="InterPro" id="IPR008042">
    <property type="entry name" value="Retrotrans_Pao"/>
</dbReference>
<evidence type="ECO:0000256" key="2">
    <source>
        <dbReference type="SAM" id="MobiDB-lite"/>
    </source>
</evidence>
<dbReference type="InterPro" id="IPR012337">
    <property type="entry name" value="RNaseH-like_sf"/>
</dbReference>
<dbReference type="STRING" id="35525.A0A164QHJ0"/>
<keyword evidence="5" id="KW-1185">Reference proteome</keyword>
<dbReference type="Pfam" id="PF18701">
    <property type="entry name" value="DUF5641"/>
    <property type="match status" value="1"/>
</dbReference>
<dbReference type="OrthoDB" id="6373914at2759"/>
<dbReference type="PROSITE" id="PS50994">
    <property type="entry name" value="INTEGRASE"/>
    <property type="match status" value="1"/>
</dbReference>
<evidence type="ECO:0000256" key="1">
    <source>
        <dbReference type="SAM" id="Coils"/>
    </source>
</evidence>
<organism evidence="4 5">
    <name type="scientific">Daphnia magna</name>
    <dbReference type="NCBI Taxonomy" id="35525"/>
    <lineage>
        <taxon>Eukaryota</taxon>
        <taxon>Metazoa</taxon>
        <taxon>Ecdysozoa</taxon>
        <taxon>Arthropoda</taxon>
        <taxon>Crustacea</taxon>
        <taxon>Branchiopoda</taxon>
        <taxon>Diplostraca</taxon>
        <taxon>Cladocera</taxon>
        <taxon>Anomopoda</taxon>
        <taxon>Daphniidae</taxon>
        <taxon>Daphnia</taxon>
    </lineage>
</organism>
<dbReference type="Proteomes" id="UP000076858">
    <property type="component" value="Unassembled WGS sequence"/>
</dbReference>
<dbReference type="Pfam" id="PF05380">
    <property type="entry name" value="Peptidase_A17"/>
    <property type="match status" value="1"/>
</dbReference>
<keyword evidence="1" id="KW-0175">Coiled coil</keyword>
<dbReference type="PANTHER" id="PTHR47331">
    <property type="entry name" value="PHD-TYPE DOMAIN-CONTAINING PROTEIN"/>
    <property type="match status" value="1"/>
</dbReference>
<proteinExistence type="predicted"/>
<dbReference type="SUPFAM" id="SSF56672">
    <property type="entry name" value="DNA/RNA polymerases"/>
    <property type="match status" value="1"/>
</dbReference>
<dbReference type="InterPro" id="IPR036397">
    <property type="entry name" value="RNaseH_sf"/>
</dbReference>
<gene>
    <name evidence="4" type="ORF">APZ42_028450</name>
</gene>
<dbReference type="InterPro" id="IPR001584">
    <property type="entry name" value="Integrase_cat-core"/>
</dbReference>
<comment type="caution">
    <text evidence="4">The sequence shown here is derived from an EMBL/GenBank/DDBJ whole genome shotgun (WGS) entry which is preliminary data.</text>
</comment>
<dbReference type="InterPro" id="IPR005312">
    <property type="entry name" value="DUF1759"/>
</dbReference>
<dbReference type="GO" id="GO:0042575">
    <property type="term" value="C:DNA polymerase complex"/>
    <property type="evidence" value="ECO:0007669"/>
    <property type="project" value="UniProtKB-ARBA"/>
</dbReference>
<protein>
    <recommendedName>
        <fullName evidence="3">Integrase catalytic domain-containing protein</fullName>
    </recommendedName>
</protein>
<dbReference type="GO" id="GO:0071897">
    <property type="term" value="P:DNA biosynthetic process"/>
    <property type="evidence" value="ECO:0007669"/>
    <property type="project" value="UniProtKB-ARBA"/>
</dbReference>
<dbReference type="GO" id="GO:0003676">
    <property type="term" value="F:nucleic acid binding"/>
    <property type="evidence" value="ECO:0007669"/>
    <property type="project" value="InterPro"/>
</dbReference>
<dbReference type="PANTHER" id="PTHR47331:SF1">
    <property type="entry name" value="GAG-LIKE PROTEIN"/>
    <property type="match status" value="1"/>
</dbReference>
<evidence type="ECO:0000313" key="4">
    <source>
        <dbReference type="EMBL" id="KZS07760.1"/>
    </source>
</evidence>
<evidence type="ECO:0000313" key="5">
    <source>
        <dbReference type="Proteomes" id="UP000076858"/>
    </source>
</evidence>
<dbReference type="Pfam" id="PF03564">
    <property type="entry name" value="DUF1759"/>
    <property type="match status" value="1"/>
</dbReference>
<dbReference type="SUPFAM" id="SSF56219">
    <property type="entry name" value="DNase I-like"/>
    <property type="match status" value="1"/>
</dbReference>
<dbReference type="SUPFAM" id="SSF53098">
    <property type="entry name" value="Ribonuclease H-like"/>
    <property type="match status" value="1"/>
</dbReference>
<dbReference type="InterPro" id="IPR043502">
    <property type="entry name" value="DNA/RNA_pol_sf"/>
</dbReference>